<dbReference type="AlphaFoldDB" id="A0A7I8DH31"/>
<dbReference type="KEGG" id="acht:bsdcttw_08200"/>
<dbReference type="CDD" id="cd00093">
    <property type="entry name" value="HTH_XRE"/>
    <property type="match status" value="1"/>
</dbReference>
<dbReference type="Gene3D" id="1.10.260.40">
    <property type="entry name" value="lambda repressor-like DNA-binding domains"/>
    <property type="match status" value="1"/>
</dbReference>
<evidence type="ECO:0000256" key="1">
    <source>
        <dbReference type="ARBA" id="ARBA00023125"/>
    </source>
</evidence>
<organism evidence="3 4">
    <name type="scientific">Anaerocolumna chitinilytica</name>
    <dbReference type="NCBI Taxonomy" id="1727145"/>
    <lineage>
        <taxon>Bacteria</taxon>
        <taxon>Bacillati</taxon>
        <taxon>Bacillota</taxon>
        <taxon>Clostridia</taxon>
        <taxon>Lachnospirales</taxon>
        <taxon>Lachnospiraceae</taxon>
        <taxon>Anaerocolumna</taxon>
    </lineage>
</organism>
<dbReference type="Pfam" id="PF01381">
    <property type="entry name" value="HTH_3"/>
    <property type="match status" value="1"/>
</dbReference>
<reference evidence="3 4" key="2">
    <citation type="submission" date="2020-08" db="EMBL/GenBank/DDBJ databases">
        <authorList>
            <person name="Ueki A."/>
            <person name="Tonouchi A."/>
        </authorList>
    </citation>
    <scope>NUCLEOTIDE SEQUENCE [LARGE SCALE GENOMIC DNA]</scope>
    <source>
        <strain evidence="3 4">CTTW</strain>
    </source>
</reference>
<dbReference type="PANTHER" id="PTHR46558">
    <property type="entry name" value="TRACRIPTIONAL REGULATORY PROTEIN-RELATED-RELATED"/>
    <property type="match status" value="1"/>
</dbReference>
<dbReference type="SUPFAM" id="SSF47413">
    <property type="entry name" value="lambda repressor-like DNA-binding domains"/>
    <property type="match status" value="1"/>
</dbReference>
<keyword evidence="1" id="KW-0238">DNA-binding</keyword>
<dbReference type="GO" id="GO:0003677">
    <property type="term" value="F:DNA binding"/>
    <property type="evidence" value="ECO:0007669"/>
    <property type="project" value="UniProtKB-KW"/>
</dbReference>
<dbReference type="SMART" id="SM00530">
    <property type="entry name" value="HTH_XRE"/>
    <property type="match status" value="1"/>
</dbReference>
<reference evidence="3 4" key="1">
    <citation type="submission" date="2020-08" db="EMBL/GenBank/DDBJ databases">
        <title>Draft genome sequencing of an Anaerocolumna strain isolated from anoxic soil subjected to BSD treatment.</title>
        <authorList>
            <person name="Uek A."/>
            <person name="Tonouchi A."/>
        </authorList>
    </citation>
    <scope>NUCLEOTIDE SEQUENCE [LARGE SCALE GENOMIC DNA]</scope>
    <source>
        <strain evidence="3 4">CTTW</strain>
    </source>
</reference>
<name>A0A7I8DH31_9FIRM</name>
<accession>A0A7I8DH31</accession>
<evidence type="ECO:0000313" key="4">
    <source>
        <dbReference type="Proteomes" id="UP000515703"/>
    </source>
</evidence>
<keyword evidence="4" id="KW-1185">Reference proteome</keyword>
<dbReference type="PANTHER" id="PTHR46558:SF11">
    <property type="entry name" value="HTH-TYPE TRANSCRIPTIONAL REGULATOR XRE"/>
    <property type="match status" value="1"/>
</dbReference>
<feature type="domain" description="HTH cro/C1-type" evidence="2">
    <location>
        <begin position="7"/>
        <end position="61"/>
    </location>
</feature>
<dbReference type="RefSeq" id="WP_185258172.1">
    <property type="nucleotide sequence ID" value="NZ_AP023368.1"/>
</dbReference>
<dbReference type="InterPro" id="IPR001387">
    <property type="entry name" value="Cro/C1-type_HTH"/>
</dbReference>
<dbReference type="PROSITE" id="PS50943">
    <property type="entry name" value="HTH_CROC1"/>
    <property type="match status" value="1"/>
</dbReference>
<evidence type="ECO:0000259" key="2">
    <source>
        <dbReference type="PROSITE" id="PS50943"/>
    </source>
</evidence>
<dbReference type="EMBL" id="AP023368">
    <property type="protein sequence ID" value="BCJ97779.1"/>
    <property type="molecule type" value="Genomic_DNA"/>
</dbReference>
<proteinExistence type="predicted"/>
<sequence length="116" mass="13543">MSFNDRLKFLRQKFKLTQGELAAVIGIRPSAVANYEAKRNEPSFDKLIALSDYFKVSCDYLLGVSDNTLRIGYGDFVNETADFIKRYNELIPDNKEELNNYLDYLLYKQENQNQLQ</sequence>
<protein>
    <recommendedName>
        <fullName evidence="2">HTH cro/C1-type domain-containing protein</fullName>
    </recommendedName>
</protein>
<gene>
    <name evidence="3" type="ORF">bsdcttw_08200</name>
</gene>
<dbReference type="InterPro" id="IPR010982">
    <property type="entry name" value="Lambda_DNA-bd_dom_sf"/>
</dbReference>
<evidence type="ECO:0000313" key="3">
    <source>
        <dbReference type="EMBL" id="BCJ97779.1"/>
    </source>
</evidence>
<dbReference type="Proteomes" id="UP000515703">
    <property type="component" value="Chromosome"/>
</dbReference>